<dbReference type="RefSeq" id="WP_202832938.1">
    <property type="nucleotide sequence ID" value="NZ_JAETWB010000008.1"/>
</dbReference>
<name>A0ABS1U4U7_9PROT</name>
<accession>A0ABS1U4U7</accession>
<reference evidence="1 2" key="1">
    <citation type="submission" date="2021-01" db="EMBL/GenBank/DDBJ databases">
        <title>Belnapia mucosa sp. nov. and Belnapia arida sp. nov., isolated from the Tabernas Desert (Almeria, Spain).</title>
        <authorList>
            <person name="Molina-Menor E."/>
            <person name="Vidal-Verdu A."/>
            <person name="Calonge A."/>
            <person name="Satari L."/>
            <person name="Pereto J."/>
            <person name="Porcar M."/>
        </authorList>
    </citation>
    <scope>NUCLEOTIDE SEQUENCE [LARGE SCALE GENOMIC DNA]</scope>
    <source>
        <strain evidence="1 2">T18</strain>
    </source>
</reference>
<evidence type="ECO:0000313" key="1">
    <source>
        <dbReference type="EMBL" id="MBL6079688.1"/>
    </source>
</evidence>
<sequence length="109" mass="11252">MTDGGLLQAIDRFQAIHATVLAQEANAATPWPEIEATGAAWHEAARALCGIAPTTAEGLAAKAAAMAAVLRVITGDPTHPERLDENAEVHHRLALDVALDIARLTGGAA</sequence>
<comment type="caution">
    <text evidence="1">The sequence shown here is derived from an EMBL/GenBank/DDBJ whole genome shotgun (WGS) entry which is preliminary data.</text>
</comment>
<organism evidence="1 2">
    <name type="scientific">Belnapia arida</name>
    <dbReference type="NCBI Taxonomy" id="2804533"/>
    <lineage>
        <taxon>Bacteria</taxon>
        <taxon>Pseudomonadati</taxon>
        <taxon>Pseudomonadota</taxon>
        <taxon>Alphaproteobacteria</taxon>
        <taxon>Acetobacterales</taxon>
        <taxon>Roseomonadaceae</taxon>
        <taxon>Belnapia</taxon>
    </lineage>
</organism>
<evidence type="ECO:0000313" key="2">
    <source>
        <dbReference type="Proteomes" id="UP000660885"/>
    </source>
</evidence>
<proteinExistence type="predicted"/>
<keyword evidence="2" id="KW-1185">Reference proteome</keyword>
<gene>
    <name evidence="1" type="ORF">JMJ56_16845</name>
</gene>
<dbReference type="Proteomes" id="UP000660885">
    <property type="component" value="Unassembled WGS sequence"/>
</dbReference>
<dbReference type="EMBL" id="JAETWB010000008">
    <property type="protein sequence ID" value="MBL6079688.1"/>
    <property type="molecule type" value="Genomic_DNA"/>
</dbReference>
<protein>
    <submittedName>
        <fullName evidence="1">Uncharacterized protein</fullName>
    </submittedName>
</protein>